<proteinExistence type="predicted"/>
<reference evidence="1" key="2">
    <citation type="submission" date="2023-05" db="EMBL/GenBank/DDBJ databases">
        <authorList>
            <person name="Fouks B."/>
        </authorList>
    </citation>
    <scope>NUCLEOTIDE SEQUENCE</scope>
    <source>
        <strain evidence="1">Stay&amp;Tobe</strain>
        <tissue evidence="1">Testes</tissue>
    </source>
</reference>
<dbReference type="AlphaFoldDB" id="A0AAD8EP93"/>
<accession>A0AAD8EP93</accession>
<evidence type="ECO:0000313" key="1">
    <source>
        <dbReference type="EMBL" id="KAJ9596847.1"/>
    </source>
</evidence>
<feature type="non-terminal residue" evidence="1">
    <location>
        <position position="91"/>
    </location>
</feature>
<comment type="caution">
    <text evidence="1">The sequence shown here is derived from an EMBL/GenBank/DDBJ whole genome shotgun (WGS) entry which is preliminary data.</text>
</comment>
<keyword evidence="2" id="KW-1185">Reference proteome</keyword>
<dbReference type="EMBL" id="JASPKZ010001957">
    <property type="protein sequence ID" value="KAJ9596847.1"/>
    <property type="molecule type" value="Genomic_DNA"/>
</dbReference>
<feature type="non-terminal residue" evidence="1">
    <location>
        <position position="1"/>
    </location>
</feature>
<protein>
    <submittedName>
        <fullName evidence="1">Uncharacterized protein</fullName>
    </submittedName>
</protein>
<gene>
    <name evidence="1" type="ORF">L9F63_012103</name>
</gene>
<evidence type="ECO:0000313" key="2">
    <source>
        <dbReference type="Proteomes" id="UP001233999"/>
    </source>
</evidence>
<reference evidence="1" key="1">
    <citation type="journal article" date="2023" name="IScience">
        <title>Live-bearing cockroach genome reveals convergent evolutionary mechanisms linked to viviparity in insects and beyond.</title>
        <authorList>
            <person name="Fouks B."/>
            <person name="Harrison M.C."/>
            <person name="Mikhailova A.A."/>
            <person name="Marchal E."/>
            <person name="English S."/>
            <person name="Carruthers M."/>
            <person name="Jennings E.C."/>
            <person name="Chiamaka E.L."/>
            <person name="Frigard R.A."/>
            <person name="Pippel M."/>
            <person name="Attardo G.M."/>
            <person name="Benoit J.B."/>
            <person name="Bornberg-Bauer E."/>
            <person name="Tobe S.S."/>
        </authorList>
    </citation>
    <scope>NUCLEOTIDE SEQUENCE</scope>
    <source>
        <strain evidence="1">Stay&amp;Tobe</strain>
    </source>
</reference>
<name>A0AAD8EP93_DIPPU</name>
<organism evidence="1 2">
    <name type="scientific">Diploptera punctata</name>
    <name type="common">Pacific beetle cockroach</name>
    <dbReference type="NCBI Taxonomy" id="6984"/>
    <lineage>
        <taxon>Eukaryota</taxon>
        <taxon>Metazoa</taxon>
        <taxon>Ecdysozoa</taxon>
        <taxon>Arthropoda</taxon>
        <taxon>Hexapoda</taxon>
        <taxon>Insecta</taxon>
        <taxon>Pterygota</taxon>
        <taxon>Neoptera</taxon>
        <taxon>Polyneoptera</taxon>
        <taxon>Dictyoptera</taxon>
        <taxon>Blattodea</taxon>
        <taxon>Blaberoidea</taxon>
        <taxon>Blaberidae</taxon>
        <taxon>Diplopterinae</taxon>
        <taxon>Diploptera</taxon>
    </lineage>
</organism>
<dbReference type="Proteomes" id="UP001233999">
    <property type="component" value="Unassembled WGS sequence"/>
</dbReference>
<sequence length="91" mass="10594">WCMSGALPLTELHCSVLLLRHRRLGCSYLKDSLPSIDPFKIFHRWSSETFRLTKEDMELIFSFCKNPDRYVSSILKLKQLAIVATRMCDDA</sequence>